<evidence type="ECO:0000256" key="7">
    <source>
        <dbReference type="ARBA" id="ARBA00022989"/>
    </source>
</evidence>
<feature type="transmembrane region" description="Helical" evidence="13">
    <location>
        <begin position="135"/>
        <end position="163"/>
    </location>
</feature>
<feature type="transmembrane region" description="Helical" evidence="13">
    <location>
        <begin position="220"/>
        <end position="241"/>
    </location>
</feature>
<evidence type="ECO:0000256" key="9">
    <source>
        <dbReference type="ARBA" id="ARBA00023136"/>
    </source>
</evidence>
<comment type="caution">
    <text evidence="13">Lacks conserved residue(s) required for the propagation of feature annotation.</text>
</comment>
<keyword evidence="9 13" id="KW-0472">Membrane</keyword>
<keyword evidence="10 13" id="KW-0675">Receptor</keyword>
<evidence type="ECO:0000313" key="16">
    <source>
        <dbReference type="RefSeq" id="XP_004648609.2"/>
    </source>
</evidence>
<keyword evidence="6 13" id="KW-0812">Transmembrane</keyword>
<sequence>MVRHLTVANSLYILCRGIPEAMAALGMEDFLNNAGCKLVLYLQSVGRGVSFSTTCLLSIFQAITISLRSSRWSKLKVKALKYTGHCTIISWILHMGLNIRVPMLVSDKRNNKNITNTIDFQYCSAMSAAKDKTSIFVALTLSHDILCLKLMIWSSASMVFILYRHKHRMRHVHKYNISTSSPENRVSQSILILVCAFVSFYALYSFTYVCFTFYGTPSLWLVKTSALIHAGFPTVSPFILMTREQCVRSLMWKEKTHVSSHQTYAFST</sequence>
<dbReference type="FunFam" id="1.20.1070.10:FF:000033">
    <property type="entry name" value="Vomeronasal type-1 receptor"/>
    <property type="match status" value="1"/>
</dbReference>
<keyword evidence="4 13" id="KW-1003">Cell membrane</keyword>
<evidence type="ECO:0000256" key="5">
    <source>
        <dbReference type="ARBA" id="ARBA00022507"/>
    </source>
</evidence>
<proteinExistence type="inferred from homology"/>
<feature type="transmembrane region" description="Helical" evidence="13">
    <location>
        <begin position="79"/>
        <end position="97"/>
    </location>
</feature>
<evidence type="ECO:0000256" key="8">
    <source>
        <dbReference type="ARBA" id="ARBA00023040"/>
    </source>
</evidence>
<evidence type="ECO:0000259" key="14">
    <source>
        <dbReference type="PROSITE" id="PS50262"/>
    </source>
</evidence>
<gene>
    <name evidence="16" type="primary">LOC101568434</name>
</gene>
<dbReference type="PROSITE" id="PS50262">
    <property type="entry name" value="G_PROTEIN_RECEP_F1_2"/>
    <property type="match status" value="1"/>
</dbReference>
<dbReference type="AlphaFoldDB" id="A0A6P3FJJ7"/>
<dbReference type="Gene3D" id="1.20.1070.10">
    <property type="entry name" value="Rhodopsin 7-helix transmembrane proteins"/>
    <property type="match status" value="1"/>
</dbReference>
<dbReference type="RefSeq" id="XP_004648609.2">
    <property type="nucleotide sequence ID" value="XM_004648552.2"/>
</dbReference>
<dbReference type="InParanoid" id="A0A6P3FJJ7"/>
<dbReference type="InterPro" id="IPR004072">
    <property type="entry name" value="Vmron_rcpt_1"/>
</dbReference>
<dbReference type="PANTHER" id="PTHR24062">
    <property type="entry name" value="VOMERONASAL TYPE-1 RECEPTOR"/>
    <property type="match status" value="1"/>
</dbReference>
<keyword evidence="8 13" id="KW-0297">G-protein coupled receptor</keyword>
<evidence type="ECO:0000256" key="4">
    <source>
        <dbReference type="ARBA" id="ARBA00022475"/>
    </source>
</evidence>
<reference evidence="16" key="1">
    <citation type="submission" date="2025-08" db="UniProtKB">
        <authorList>
            <consortium name="RefSeq"/>
        </authorList>
    </citation>
    <scope>IDENTIFICATION</scope>
</reference>
<keyword evidence="12 13" id="KW-0807">Transducer</keyword>
<name>A0A6P3FJJ7_OCTDE</name>
<dbReference type="GO" id="GO:0019236">
    <property type="term" value="P:response to pheromone"/>
    <property type="evidence" value="ECO:0007669"/>
    <property type="project" value="UniProtKB-KW"/>
</dbReference>
<comment type="subcellular location">
    <subcellularLocation>
        <location evidence="2 13">Cell membrane</location>
        <topology evidence="2 13">Multi-pass membrane protein</topology>
    </subcellularLocation>
</comment>
<evidence type="ECO:0000256" key="13">
    <source>
        <dbReference type="RuleBase" id="RU364061"/>
    </source>
</evidence>
<evidence type="ECO:0000256" key="12">
    <source>
        <dbReference type="ARBA" id="ARBA00023224"/>
    </source>
</evidence>
<comment type="function">
    <text evidence="1">Putative pheromone receptor.</text>
</comment>
<keyword evidence="7 13" id="KW-1133">Transmembrane helix</keyword>
<protein>
    <recommendedName>
        <fullName evidence="13">Vomeronasal type-1 receptor</fullName>
    </recommendedName>
</protein>
<comment type="similarity">
    <text evidence="3 13">Belongs to the G-protein coupled receptor 1 family.</text>
</comment>
<feature type="domain" description="G-protein coupled receptors family 1 profile" evidence="14">
    <location>
        <begin position="1"/>
        <end position="240"/>
    </location>
</feature>
<dbReference type="OrthoDB" id="9606139at2759"/>
<dbReference type="GeneID" id="101568434"/>
<evidence type="ECO:0000256" key="11">
    <source>
        <dbReference type="ARBA" id="ARBA00023180"/>
    </source>
</evidence>
<evidence type="ECO:0000256" key="10">
    <source>
        <dbReference type="ARBA" id="ARBA00023170"/>
    </source>
</evidence>
<evidence type="ECO:0000256" key="2">
    <source>
        <dbReference type="ARBA" id="ARBA00004651"/>
    </source>
</evidence>
<dbReference type="SUPFAM" id="SSF81321">
    <property type="entry name" value="Family A G protein-coupled receptor-like"/>
    <property type="match status" value="1"/>
</dbReference>
<keyword evidence="11" id="KW-0325">Glycoprotein</keyword>
<dbReference type="Pfam" id="PF03402">
    <property type="entry name" value="V1R"/>
    <property type="match status" value="1"/>
</dbReference>
<feature type="transmembrane region" description="Helical" evidence="13">
    <location>
        <begin position="190"/>
        <end position="214"/>
    </location>
</feature>
<evidence type="ECO:0000313" key="15">
    <source>
        <dbReference type="Proteomes" id="UP000515203"/>
    </source>
</evidence>
<accession>A0A6P3FJJ7</accession>
<evidence type="ECO:0000256" key="6">
    <source>
        <dbReference type="ARBA" id="ARBA00022692"/>
    </source>
</evidence>
<keyword evidence="5 13" id="KW-0589">Pheromone response</keyword>
<dbReference type="Proteomes" id="UP000515203">
    <property type="component" value="Unplaced"/>
</dbReference>
<organism evidence="15 16">
    <name type="scientific">Octodon degus</name>
    <name type="common">Degu</name>
    <name type="synonym">Sciurus degus</name>
    <dbReference type="NCBI Taxonomy" id="10160"/>
    <lineage>
        <taxon>Eukaryota</taxon>
        <taxon>Metazoa</taxon>
        <taxon>Chordata</taxon>
        <taxon>Craniata</taxon>
        <taxon>Vertebrata</taxon>
        <taxon>Euteleostomi</taxon>
        <taxon>Mammalia</taxon>
        <taxon>Eutheria</taxon>
        <taxon>Euarchontoglires</taxon>
        <taxon>Glires</taxon>
        <taxon>Rodentia</taxon>
        <taxon>Hystricomorpha</taxon>
        <taxon>Octodontidae</taxon>
        <taxon>Octodon</taxon>
    </lineage>
</organism>
<evidence type="ECO:0000256" key="3">
    <source>
        <dbReference type="ARBA" id="ARBA00010663"/>
    </source>
</evidence>
<keyword evidence="15" id="KW-1185">Reference proteome</keyword>
<dbReference type="GO" id="GO:0005886">
    <property type="term" value="C:plasma membrane"/>
    <property type="evidence" value="ECO:0007669"/>
    <property type="project" value="UniProtKB-SubCell"/>
</dbReference>
<dbReference type="InterPro" id="IPR017452">
    <property type="entry name" value="GPCR_Rhodpsn_7TM"/>
</dbReference>
<evidence type="ECO:0000256" key="1">
    <source>
        <dbReference type="ARBA" id="ARBA00003878"/>
    </source>
</evidence>
<dbReference type="GO" id="GO:0007606">
    <property type="term" value="P:sensory perception of chemical stimulus"/>
    <property type="evidence" value="ECO:0007669"/>
    <property type="project" value="UniProtKB-ARBA"/>
</dbReference>
<dbReference type="GO" id="GO:0016503">
    <property type="term" value="F:pheromone receptor activity"/>
    <property type="evidence" value="ECO:0007669"/>
    <property type="project" value="InterPro"/>
</dbReference>